<keyword evidence="1" id="KW-0560">Oxidoreductase</keyword>
<dbReference type="InterPro" id="IPR016161">
    <property type="entry name" value="Ald_DH/histidinol_DH"/>
</dbReference>
<organism evidence="2 3">
    <name type="scientific">Marinobacterium lacunae</name>
    <dbReference type="NCBI Taxonomy" id="1232683"/>
    <lineage>
        <taxon>Bacteria</taxon>
        <taxon>Pseudomonadati</taxon>
        <taxon>Pseudomonadota</taxon>
        <taxon>Gammaproteobacteria</taxon>
        <taxon>Oceanospirillales</taxon>
        <taxon>Oceanospirillaceae</taxon>
        <taxon>Marinobacterium</taxon>
    </lineage>
</organism>
<evidence type="ECO:0000313" key="3">
    <source>
        <dbReference type="Proteomes" id="UP000028252"/>
    </source>
</evidence>
<dbReference type="InterPro" id="IPR016162">
    <property type="entry name" value="Ald_DH_N"/>
</dbReference>
<dbReference type="GO" id="GO:0016491">
    <property type="term" value="F:oxidoreductase activity"/>
    <property type="evidence" value="ECO:0007669"/>
    <property type="project" value="UniProtKB-KW"/>
</dbReference>
<dbReference type="RefSeq" id="WP_051692423.1">
    <property type="nucleotide sequence ID" value="NZ_JMQN01000013.1"/>
</dbReference>
<dbReference type="AlphaFoldDB" id="A0A081G2R1"/>
<dbReference type="Gene3D" id="3.40.605.10">
    <property type="entry name" value="Aldehyde Dehydrogenase, Chain A, domain 1"/>
    <property type="match status" value="1"/>
</dbReference>
<keyword evidence="3" id="KW-1185">Reference proteome</keyword>
<evidence type="ECO:0000313" key="2">
    <source>
        <dbReference type="EMBL" id="KEA65066.1"/>
    </source>
</evidence>
<reference evidence="2 3" key="1">
    <citation type="submission" date="2014-04" db="EMBL/GenBank/DDBJ databases">
        <title>Marinobacterium kochiensis sp. nov., isolated from sediment sample collected from Kochi backwaters in Kerala, India.</title>
        <authorList>
            <person name="Singh A."/>
            <person name="Pinnaka A.K."/>
        </authorList>
    </citation>
    <scope>NUCLEOTIDE SEQUENCE [LARGE SCALE GENOMIC DNA]</scope>
    <source>
        <strain evidence="2 3">AK27</strain>
    </source>
</reference>
<protein>
    <submittedName>
        <fullName evidence="2">Delta 1-pyrroline-5-carboxylate dehydrogenase domain protein</fullName>
    </submittedName>
</protein>
<dbReference type="eggNOG" id="COG4230">
    <property type="taxonomic scope" value="Bacteria"/>
</dbReference>
<accession>A0A081G2R1</accession>
<dbReference type="Proteomes" id="UP000028252">
    <property type="component" value="Unassembled WGS sequence"/>
</dbReference>
<dbReference type="SUPFAM" id="SSF53720">
    <property type="entry name" value="ALDH-like"/>
    <property type="match status" value="1"/>
</dbReference>
<dbReference type="OrthoDB" id="6659650at2"/>
<dbReference type="EMBL" id="JMQN01000013">
    <property type="protein sequence ID" value="KEA65066.1"/>
    <property type="molecule type" value="Genomic_DNA"/>
</dbReference>
<sequence length="233" mass="25248">MTDHLFFGADHAAVFENWNRRGFAYRCKLLRAALDQLPLAGDHEEQLRLIPLLLDRALHMDRVVSLPGPTGESNELYLSGRGDALVFGTESASCVALAGQVFSALACGNPVLLGGAAEQEWCSRLVTLLHQIGVPRGILTLTDDTPIEALMQLPHLALVAPVCQGRELPSFQRQLAERQGLLVQLVPETDAVRCTTLLQPDHLHRFVTEKTRTINTTAVGGNATLLELGSSAA</sequence>
<comment type="caution">
    <text evidence="2">The sequence shown here is derived from an EMBL/GenBank/DDBJ whole genome shotgun (WGS) entry which is preliminary data.</text>
</comment>
<dbReference type="STRING" id="1232683.ADIMK_0768"/>
<gene>
    <name evidence="2" type="ORF">ADIMK_0768</name>
</gene>
<proteinExistence type="predicted"/>
<evidence type="ECO:0000256" key="1">
    <source>
        <dbReference type="ARBA" id="ARBA00023002"/>
    </source>
</evidence>
<dbReference type="PATRIC" id="fig|1232683.4.peg.760"/>
<name>A0A081G2R1_9GAMM</name>